<evidence type="ECO:0000256" key="3">
    <source>
        <dbReference type="ARBA" id="ARBA00012562"/>
    </source>
</evidence>
<dbReference type="InterPro" id="IPR003154">
    <property type="entry name" value="S1/P1nuclease"/>
</dbReference>
<dbReference type="Gene3D" id="1.10.575.10">
    <property type="entry name" value="P1 Nuclease"/>
    <property type="match status" value="1"/>
</dbReference>
<dbReference type="GO" id="GO:0046872">
    <property type="term" value="F:metal ion binding"/>
    <property type="evidence" value="ECO:0007669"/>
    <property type="project" value="UniProtKB-KW"/>
</dbReference>
<keyword evidence="8" id="KW-1015">Disulfide bond</keyword>
<dbReference type="PANTHER" id="PTHR33146:SF27">
    <property type="entry name" value="ENDONUCLEASE 2"/>
    <property type="match status" value="1"/>
</dbReference>
<evidence type="ECO:0000313" key="10">
    <source>
        <dbReference type="EMBL" id="KAA8532700.1"/>
    </source>
</evidence>
<dbReference type="EC" id="3.1.30.1" evidence="3"/>
<sequence length="88" mass="9617">MSIGTRGNQFSIIYATEGVKAACDWAYNGVREGSVLGDDYFLSRLPIVNLRLAEGGVRLAVTLNRIFHDKIPDSAPMLWENSGLADAM</sequence>
<keyword evidence="11" id="KW-1185">Reference proteome</keyword>
<keyword evidence="4" id="KW-0540">Nuclease</keyword>
<proteinExistence type="inferred from homology"/>
<keyword evidence="9" id="KW-0325">Glycoprotein</keyword>
<comment type="catalytic activity">
    <reaction evidence="1">
        <text>Endonucleolytic cleavage to 5'-phosphomononucleotide and 5'-phosphooligonucleotide end-products.</text>
        <dbReference type="EC" id="3.1.30.1"/>
    </reaction>
</comment>
<evidence type="ECO:0000256" key="9">
    <source>
        <dbReference type="ARBA" id="ARBA00023180"/>
    </source>
</evidence>
<organism evidence="10 11">
    <name type="scientific">Nyssa sinensis</name>
    <dbReference type="NCBI Taxonomy" id="561372"/>
    <lineage>
        <taxon>Eukaryota</taxon>
        <taxon>Viridiplantae</taxon>
        <taxon>Streptophyta</taxon>
        <taxon>Embryophyta</taxon>
        <taxon>Tracheophyta</taxon>
        <taxon>Spermatophyta</taxon>
        <taxon>Magnoliopsida</taxon>
        <taxon>eudicotyledons</taxon>
        <taxon>Gunneridae</taxon>
        <taxon>Pentapetalae</taxon>
        <taxon>asterids</taxon>
        <taxon>Cornales</taxon>
        <taxon>Nyssaceae</taxon>
        <taxon>Nyssa</taxon>
    </lineage>
</organism>
<gene>
    <name evidence="10" type="ORF">F0562_032733</name>
</gene>
<dbReference type="AlphaFoldDB" id="A0A5J5AQ30"/>
<evidence type="ECO:0000256" key="5">
    <source>
        <dbReference type="ARBA" id="ARBA00022723"/>
    </source>
</evidence>
<name>A0A5J5AQ30_9ASTE</name>
<evidence type="ECO:0000256" key="4">
    <source>
        <dbReference type="ARBA" id="ARBA00022722"/>
    </source>
</evidence>
<evidence type="ECO:0000256" key="6">
    <source>
        <dbReference type="ARBA" id="ARBA00022759"/>
    </source>
</evidence>
<reference evidence="10 11" key="1">
    <citation type="submission" date="2019-09" db="EMBL/GenBank/DDBJ databases">
        <title>A chromosome-level genome assembly of the Chinese tupelo Nyssa sinensis.</title>
        <authorList>
            <person name="Yang X."/>
            <person name="Kang M."/>
            <person name="Yang Y."/>
            <person name="Xiong H."/>
            <person name="Wang M."/>
            <person name="Zhang Z."/>
            <person name="Wang Z."/>
            <person name="Wu H."/>
            <person name="Ma T."/>
            <person name="Liu J."/>
            <person name="Xi Z."/>
        </authorList>
    </citation>
    <scope>NUCLEOTIDE SEQUENCE [LARGE SCALE GENOMIC DNA]</scope>
    <source>
        <strain evidence="10">J267</strain>
        <tissue evidence="10">Leaf</tissue>
    </source>
</reference>
<evidence type="ECO:0000313" key="11">
    <source>
        <dbReference type="Proteomes" id="UP000325577"/>
    </source>
</evidence>
<comment type="similarity">
    <text evidence="2">Belongs to the nuclease type I family.</text>
</comment>
<dbReference type="Pfam" id="PF02265">
    <property type="entry name" value="S1-P1_nuclease"/>
    <property type="match status" value="1"/>
</dbReference>
<keyword evidence="6" id="KW-0255">Endonuclease</keyword>
<evidence type="ECO:0000256" key="7">
    <source>
        <dbReference type="ARBA" id="ARBA00022801"/>
    </source>
</evidence>
<keyword evidence="5" id="KW-0479">Metal-binding</keyword>
<dbReference type="OrthoDB" id="1691996at2759"/>
<evidence type="ECO:0000256" key="1">
    <source>
        <dbReference type="ARBA" id="ARBA00000245"/>
    </source>
</evidence>
<dbReference type="SUPFAM" id="SSF48537">
    <property type="entry name" value="Phospholipase C/P1 nuclease"/>
    <property type="match status" value="1"/>
</dbReference>
<dbReference type="GO" id="GO:0004521">
    <property type="term" value="F:RNA endonuclease activity"/>
    <property type="evidence" value="ECO:0007669"/>
    <property type="project" value="UniProtKB-ARBA"/>
</dbReference>
<keyword evidence="7" id="KW-0378">Hydrolase</keyword>
<dbReference type="GO" id="GO:0003676">
    <property type="term" value="F:nucleic acid binding"/>
    <property type="evidence" value="ECO:0007669"/>
    <property type="project" value="InterPro"/>
</dbReference>
<dbReference type="Proteomes" id="UP000325577">
    <property type="component" value="Linkage Group LG19"/>
</dbReference>
<dbReference type="GO" id="GO:0006308">
    <property type="term" value="P:DNA catabolic process"/>
    <property type="evidence" value="ECO:0007669"/>
    <property type="project" value="InterPro"/>
</dbReference>
<dbReference type="PANTHER" id="PTHR33146">
    <property type="entry name" value="ENDONUCLEASE 4"/>
    <property type="match status" value="1"/>
</dbReference>
<evidence type="ECO:0000256" key="2">
    <source>
        <dbReference type="ARBA" id="ARBA00009547"/>
    </source>
</evidence>
<dbReference type="EMBL" id="CM018042">
    <property type="protein sequence ID" value="KAA8532700.1"/>
    <property type="molecule type" value="Genomic_DNA"/>
</dbReference>
<accession>A0A5J5AQ30</accession>
<evidence type="ECO:0000256" key="8">
    <source>
        <dbReference type="ARBA" id="ARBA00023157"/>
    </source>
</evidence>
<dbReference type="GO" id="GO:0000014">
    <property type="term" value="F:single-stranded DNA endodeoxyribonuclease activity"/>
    <property type="evidence" value="ECO:0007669"/>
    <property type="project" value="UniProtKB-ARBA"/>
</dbReference>
<protein>
    <recommendedName>
        <fullName evidence="3">Aspergillus nuclease S1</fullName>
        <ecNumber evidence="3">3.1.30.1</ecNumber>
    </recommendedName>
</protein>
<dbReference type="InterPro" id="IPR008947">
    <property type="entry name" value="PLipase_C/P1_nuclease_dom_sf"/>
</dbReference>